<dbReference type="SUPFAM" id="SSF55729">
    <property type="entry name" value="Acyl-CoA N-acyltransferases (Nat)"/>
    <property type="match status" value="1"/>
</dbReference>
<dbReference type="EMBL" id="SHKK01000001">
    <property type="protein sequence ID" value="RZT79701.1"/>
    <property type="molecule type" value="Genomic_DNA"/>
</dbReference>
<name>A0A4Q7UHG2_9ACTN</name>
<evidence type="ECO:0000313" key="4">
    <source>
        <dbReference type="EMBL" id="RZT79701.1"/>
    </source>
</evidence>
<dbReference type="InterPro" id="IPR050832">
    <property type="entry name" value="Bact_Acetyltransf"/>
</dbReference>
<dbReference type="PROSITE" id="PS51186">
    <property type="entry name" value="GNAT"/>
    <property type="match status" value="1"/>
</dbReference>
<dbReference type="InterPro" id="IPR000182">
    <property type="entry name" value="GNAT_dom"/>
</dbReference>
<evidence type="ECO:0000256" key="1">
    <source>
        <dbReference type="ARBA" id="ARBA00022679"/>
    </source>
</evidence>
<dbReference type="GO" id="GO:0016747">
    <property type="term" value="F:acyltransferase activity, transferring groups other than amino-acyl groups"/>
    <property type="evidence" value="ECO:0007669"/>
    <property type="project" value="InterPro"/>
</dbReference>
<dbReference type="RefSeq" id="WP_244236690.1">
    <property type="nucleotide sequence ID" value="NZ_SHKK01000001.1"/>
</dbReference>
<accession>A0A4Q7UHG2</accession>
<dbReference type="CDD" id="cd04301">
    <property type="entry name" value="NAT_SF"/>
    <property type="match status" value="1"/>
</dbReference>
<feature type="domain" description="N-acetyltransferase" evidence="3">
    <location>
        <begin position="4"/>
        <end position="162"/>
    </location>
</feature>
<dbReference type="AlphaFoldDB" id="A0A4Q7UHG2"/>
<evidence type="ECO:0000256" key="2">
    <source>
        <dbReference type="ARBA" id="ARBA00023315"/>
    </source>
</evidence>
<keyword evidence="5" id="KW-1185">Reference proteome</keyword>
<dbReference type="PANTHER" id="PTHR43877">
    <property type="entry name" value="AMINOALKYLPHOSPHONATE N-ACETYLTRANSFERASE-RELATED-RELATED"/>
    <property type="match status" value="1"/>
</dbReference>
<evidence type="ECO:0000313" key="5">
    <source>
        <dbReference type="Proteomes" id="UP000293781"/>
    </source>
</evidence>
<proteinExistence type="predicted"/>
<dbReference type="PANTHER" id="PTHR43877:SF2">
    <property type="entry name" value="AMINOALKYLPHOSPHONATE N-ACETYLTRANSFERASE-RELATED"/>
    <property type="match status" value="1"/>
</dbReference>
<reference evidence="4 5" key="1">
    <citation type="submission" date="2019-02" db="EMBL/GenBank/DDBJ databases">
        <title>Sequencing the genomes of 1000 actinobacteria strains.</title>
        <authorList>
            <person name="Klenk H.-P."/>
        </authorList>
    </citation>
    <scope>NUCLEOTIDE SEQUENCE [LARGE SCALE GENOMIC DNA]</scope>
    <source>
        <strain evidence="4 5">DSM 45888</strain>
    </source>
</reference>
<keyword evidence="2" id="KW-0012">Acyltransferase</keyword>
<dbReference type="Gene3D" id="3.40.630.30">
    <property type="match status" value="1"/>
</dbReference>
<dbReference type="Proteomes" id="UP000293781">
    <property type="component" value="Unassembled WGS sequence"/>
</dbReference>
<dbReference type="Pfam" id="PF00583">
    <property type="entry name" value="Acetyltransf_1"/>
    <property type="match status" value="1"/>
</dbReference>
<organism evidence="4 5">
    <name type="scientific">Micromonospora violae</name>
    <dbReference type="NCBI Taxonomy" id="1278207"/>
    <lineage>
        <taxon>Bacteria</taxon>
        <taxon>Bacillati</taxon>
        <taxon>Actinomycetota</taxon>
        <taxon>Actinomycetes</taxon>
        <taxon>Micromonosporales</taxon>
        <taxon>Micromonosporaceae</taxon>
        <taxon>Micromonospora</taxon>
    </lineage>
</organism>
<gene>
    <name evidence="4" type="ORF">EV382_2932</name>
</gene>
<evidence type="ECO:0000259" key="3">
    <source>
        <dbReference type="PROSITE" id="PS51186"/>
    </source>
</evidence>
<protein>
    <submittedName>
        <fullName evidence="4">Acetyltransferase (GNAT) family protein</fullName>
    </submittedName>
</protein>
<dbReference type="InterPro" id="IPR016181">
    <property type="entry name" value="Acyl_CoA_acyltransferase"/>
</dbReference>
<keyword evidence="1 4" id="KW-0808">Transferase</keyword>
<sequence>MSTPVTVCRRRWDDPDAIALRAAMTGEMRQRYADRLADPIHLPDAQAVAPTSVAWTGVAYTADATPVGHAALRWHGPDLELKRMYVLPAHRGRGVAQALLDAIRETAGQLGAARIVLQTGDRQPDAVRRYERAGYRPIPVFAPYHVLPYSRCFALVVRPTLTLPAKVTALA</sequence>
<comment type="caution">
    <text evidence="4">The sequence shown here is derived from an EMBL/GenBank/DDBJ whole genome shotgun (WGS) entry which is preliminary data.</text>
</comment>